<dbReference type="InterPro" id="IPR011990">
    <property type="entry name" value="TPR-like_helical_dom_sf"/>
</dbReference>
<comment type="caution">
    <text evidence="1">The sequence shown here is derived from an EMBL/GenBank/DDBJ whole genome shotgun (WGS) entry which is preliminary data.</text>
</comment>
<dbReference type="SUPFAM" id="SSF48452">
    <property type="entry name" value="TPR-like"/>
    <property type="match status" value="1"/>
</dbReference>
<organism evidence="1 2">
    <name type="scientific">Nibrella viscosa</name>
    <dbReference type="NCBI Taxonomy" id="1084524"/>
    <lineage>
        <taxon>Bacteria</taxon>
        <taxon>Pseudomonadati</taxon>
        <taxon>Bacteroidota</taxon>
        <taxon>Cytophagia</taxon>
        <taxon>Cytophagales</taxon>
        <taxon>Spirosomataceae</taxon>
        <taxon>Nibrella</taxon>
    </lineage>
</organism>
<proteinExistence type="predicted"/>
<dbReference type="Pfam" id="PF11138">
    <property type="entry name" value="DUF2911"/>
    <property type="match status" value="1"/>
</dbReference>
<evidence type="ECO:0000313" key="2">
    <source>
        <dbReference type="Proteomes" id="UP001500936"/>
    </source>
</evidence>
<sequence>MLNVVAFCLVAQLATAQIRLPQPSPGASVMQTIGTTDVTVKYSRPAMRGREIFGTLVPYGQLWRTGANAATTLSTTTDLLVNGQRLPAGTYSVFTIPTQTEWTLIMNKNTAASTDAYKQEEDALRVQIRPQQSGERTESFTINFSDVTDSTAKLNFMWANVKAAADLRVDVKANAQANVERAVADKPEDPAVLQAAAAWNLAQGRNLEQALAWTDKSIGLKETFRNVWTKAQILAKMGKAAEALTLAQRAMSLGQASNDPSFPFFKDAIQNGITDFQAMIPPMPIKGKKKKTS</sequence>
<dbReference type="Proteomes" id="UP001500936">
    <property type="component" value="Unassembled WGS sequence"/>
</dbReference>
<dbReference type="EMBL" id="BAABHB010000003">
    <property type="protein sequence ID" value="GAA4404502.1"/>
    <property type="molecule type" value="Genomic_DNA"/>
</dbReference>
<keyword evidence="2" id="KW-1185">Reference proteome</keyword>
<accession>A0ABP8KEV8</accession>
<reference evidence="2" key="1">
    <citation type="journal article" date="2019" name="Int. J. Syst. Evol. Microbiol.">
        <title>The Global Catalogue of Microorganisms (GCM) 10K type strain sequencing project: providing services to taxonomists for standard genome sequencing and annotation.</title>
        <authorList>
            <consortium name="The Broad Institute Genomics Platform"/>
            <consortium name="The Broad Institute Genome Sequencing Center for Infectious Disease"/>
            <person name="Wu L."/>
            <person name="Ma J."/>
        </authorList>
    </citation>
    <scope>NUCLEOTIDE SEQUENCE [LARGE SCALE GENOMIC DNA]</scope>
    <source>
        <strain evidence="2">JCM 17925</strain>
    </source>
</reference>
<gene>
    <name evidence="1" type="ORF">GCM10023187_21920</name>
</gene>
<protein>
    <recommendedName>
        <fullName evidence="3">DUF2911 domain-containing protein</fullName>
    </recommendedName>
</protein>
<dbReference type="Gene3D" id="1.25.40.10">
    <property type="entry name" value="Tetratricopeptide repeat domain"/>
    <property type="match status" value="1"/>
</dbReference>
<dbReference type="InterPro" id="IPR021314">
    <property type="entry name" value="DUF2911"/>
</dbReference>
<name>A0ABP8KEV8_9BACT</name>
<evidence type="ECO:0008006" key="3">
    <source>
        <dbReference type="Google" id="ProtNLM"/>
    </source>
</evidence>
<evidence type="ECO:0000313" key="1">
    <source>
        <dbReference type="EMBL" id="GAA4404502.1"/>
    </source>
</evidence>